<proteinExistence type="predicted"/>
<evidence type="ECO:0000313" key="15">
    <source>
        <dbReference type="Proteomes" id="UP001151760"/>
    </source>
</evidence>
<evidence type="ECO:0000256" key="9">
    <source>
        <dbReference type="ARBA" id="ARBA00023172"/>
    </source>
</evidence>
<keyword evidence="10" id="KW-0511">Multifunctional enzyme</keyword>
<dbReference type="InterPro" id="IPR057670">
    <property type="entry name" value="SH3_retrovirus"/>
</dbReference>
<evidence type="ECO:0000256" key="2">
    <source>
        <dbReference type="ARBA" id="ARBA00022723"/>
    </source>
</evidence>
<protein>
    <submittedName>
        <fullName evidence="14">Retrovirus-related pol polyprotein from transposon TNT 1-94</fullName>
    </submittedName>
</protein>
<reference evidence="14" key="2">
    <citation type="submission" date="2022-01" db="EMBL/GenBank/DDBJ databases">
        <authorList>
            <person name="Yamashiro T."/>
            <person name="Shiraishi A."/>
            <person name="Satake H."/>
            <person name="Nakayama K."/>
        </authorList>
    </citation>
    <scope>NUCLEOTIDE SEQUENCE</scope>
</reference>
<evidence type="ECO:0000259" key="12">
    <source>
        <dbReference type="Pfam" id="PF07727"/>
    </source>
</evidence>
<evidence type="ECO:0000256" key="6">
    <source>
        <dbReference type="ARBA" id="ARBA00022908"/>
    </source>
</evidence>
<organism evidence="14 15">
    <name type="scientific">Tanacetum coccineum</name>
    <dbReference type="NCBI Taxonomy" id="301880"/>
    <lineage>
        <taxon>Eukaryota</taxon>
        <taxon>Viridiplantae</taxon>
        <taxon>Streptophyta</taxon>
        <taxon>Embryophyta</taxon>
        <taxon>Tracheophyta</taxon>
        <taxon>Spermatophyta</taxon>
        <taxon>Magnoliopsida</taxon>
        <taxon>eudicotyledons</taxon>
        <taxon>Gunneridae</taxon>
        <taxon>Pentapetalae</taxon>
        <taxon>asterids</taxon>
        <taxon>campanulids</taxon>
        <taxon>Asterales</taxon>
        <taxon>Asteraceae</taxon>
        <taxon>Asteroideae</taxon>
        <taxon>Anthemideae</taxon>
        <taxon>Anthemidinae</taxon>
        <taxon>Tanacetum</taxon>
    </lineage>
</organism>
<evidence type="ECO:0000256" key="10">
    <source>
        <dbReference type="ARBA" id="ARBA00023268"/>
    </source>
</evidence>
<evidence type="ECO:0000256" key="4">
    <source>
        <dbReference type="ARBA" id="ARBA00022801"/>
    </source>
</evidence>
<evidence type="ECO:0000259" key="13">
    <source>
        <dbReference type="Pfam" id="PF25597"/>
    </source>
</evidence>
<reference evidence="14" key="1">
    <citation type="journal article" date="2022" name="Int. J. Mol. Sci.">
        <title>Draft Genome of Tanacetum Coccineum: Genomic Comparison of Closely Related Tanacetum-Family Plants.</title>
        <authorList>
            <person name="Yamashiro T."/>
            <person name="Shiraishi A."/>
            <person name="Nakayama K."/>
            <person name="Satake H."/>
        </authorList>
    </citation>
    <scope>NUCLEOTIDE SEQUENCE</scope>
</reference>
<keyword evidence="4" id="KW-0378">Hydrolase</keyword>
<comment type="caution">
    <text evidence="14">The sequence shown here is derived from an EMBL/GenBank/DDBJ whole genome shotgun (WGS) entry which is preliminary data.</text>
</comment>
<keyword evidence="3" id="KW-0255">Endonuclease</keyword>
<evidence type="ECO:0000256" key="5">
    <source>
        <dbReference type="ARBA" id="ARBA00022842"/>
    </source>
</evidence>
<keyword evidence="7" id="KW-0695">RNA-directed DNA polymerase</keyword>
<keyword evidence="15" id="KW-1185">Reference proteome</keyword>
<keyword evidence="11" id="KW-0732">Signal</keyword>
<keyword evidence="1" id="KW-0540">Nuclease</keyword>
<keyword evidence="8" id="KW-0239">DNA-directed DNA polymerase</keyword>
<dbReference type="Proteomes" id="UP001151760">
    <property type="component" value="Unassembled WGS sequence"/>
</dbReference>
<name>A0ABQ4YNZ2_9ASTR</name>
<evidence type="ECO:0000256" key="11">
    <source>
        <dbReference type="SAM" id="SignalP"/>
    </source>
</evidence>
<dbReference type="InterPro" id="IPR013103">
    <property type="entry name" value="RVT_2"/>
</dbReference>
<dbReference type="EMBL" id="BQNB010010584">
    <property type="protein sequence ID" value="GJS79250.1"/>
    <property type="molecule type" value="Genomic_DNA"/>
</dbReference>
<dbReference type="PANTHER" id="PTHR42648:SF11">
    <property type="entry name" value="TRANSPOSON TY4-P GAG-POL POLYPROTEIN"/>
    <property type="match status" value="1"/>
</dbReference>
<feature type="signal peptide" evidence="11">
    <location>
        <begin position="1"/>
        <end position="21"/>
    </location>
</feature>
<feature type="chain" id="PRO_5045473832" evidence="11">
    <location>
        <begin position="22"/>
        <end position="280"/>
    </location>
</feature>
<keyword evidence="6" id="KW-0229">DNA integration</keyword>
<accession>A0ABQ4YNZ2</accession>
<gene>
    <name evidence="14" type="ORF">Tco_0729131</name>
</gene>
<feature type="domain" description="Retroviral polymerase SH3-like" evidence="13">
    <location>
        <begin position="61"/>
        <end position="117"/>
    </location>
</feature>
<keyword evidence="9" id="KW-0233">DNA recombination</keyword>
<dbReference type="Pfam" id="PF25597">
    <property type="entry name" value="SH3_retrovirus"/>
    <property type="match status" value="1"/>
</dbReference>
<evidence type="ECO:0000256" key="1">
    <source>
        <dbReference type="ARBA" id="ARBA00022722"/>
    </source>
</evidence>
<evidence type="ECO:0000313" key="14">
    <source>
        <dbReference type="EMBL" id="GJS79250.1"/>
    </source>
</evidence>
<keyword evidence="8" id="KW-0808">Transferase</keyword>
<evidence type="ECO:0000256" key="8">
    <source>
        <dbReference type="ARBA" id="ARBA00022932"/>
    </source>
</evidence>
<feature type="domain" description="Reverse transcriptase Ty1/copia-type" evidence="12">
    <location>
        <begin position="173"/>
        <end position="275"/>
    </location>
</feature>
<dbReference type="PANTHER" id="PTHR42648">
    <property type="entry name" value="TRANSPOSASE, PUTATIVE-RELATED"/>
    <property type="match status" value="1"/>
</dbReference>
<dbReference type="Pfam" id="PF07727">
    <property type="entry name" value="RVT_2"/>
    <property type="match status" value="1"/>
</dbReference>
<evidence type="ECO:0000256" key="7">
    <source>
        <dbReference type="ARBA" id="ARBA00022918"/>
    </source>
</evidence>
<dbReference type="InterPro" id="IPR039537">
    <property type="entry name" value="Retrotran_Ty1/copia-like"/>
</dbReference>
<keyword evidence="2" id="KW-0479">Metal-binding</keyword>
<keyword evidence="5" id="KW-0460">Magnesium</keyword>
<evidence type="ECO:0000256" key="3">
    <source>
        <dbReference type="ARBA" id="ARBA00022759"/>
    </source>
</evidence>
<keyword evidence="8" id="KW-0548">Nucleotidyltransferase</keyword>
<sequence>MEAVRTMLIFSKAHLFLWAEAINTSCYTQNRSLICLCYNKTPYELMHDKKPDLSFLYVFGSLCYPTNDKEDLGKLNAKADIGIFVGYAPVKKAFRIYNRRTQKIMETIHVLFDELTTLASEQYGSGPGLQLITLTTSSLGLVPHTITQQPLVVEPRVVDIAESPVSMPIDLDAPSTNKVILIKLKWIYKVKTDEFGGVLKNKARLVAQGFRQEEGIDFEESFASVARTEAIRIFIANVANKNMTIFQLDVKTDFLNGKLKEEVYVSQPEGFVNEDMSHPA</sequence>